<reference evidence="1" key="1">
    <citation type="submission" date="2022-09" db="EMBL/GenBank/DDBJ databases">
        <title>A Global Phylogenomic Analysis of the Shiitake Genus Lentinula.</title>
        <authorList>
            <consortium name="DOE Joint Genome Institute"/>
            <person name="Sierra-Patev S."/>
            <person name="Min B."/>
            <person name="Naranjo-Ortiz M."/>
            <person name="Looney B."/>
            <person name="Konkel Z."/>
            <person name="Slot J.C."/>
            <person name="Sakamoto Y."/>
            <person name="Steenwyk J.L."/>
            <person name="Rokas A."/>
            <person name="Carro J."/>
            <person name="Camarero S."/>
            <person name="Ferreira P."/>
            <person name="Molpeceres G."/>
            <person name="Ruiz-Duenas F.J."/>
            <person name="Serrano A."/>
            <person name="Henrissat B."/>
            <person name="Drula E."/>
            <person name="Hughes K.W."/>
            <person name="Mata J.L."/>
            <person name="Ishikawa N.K."/>
            <person name="Vargas-Isla R."/>
            <person name="Ushijima S."/>
            <person name="Smith C.A."/>
            <person name="Ahrendt S."/>
            <person name="Andreopoulos W."/>
            <person name="He G."/>
            <person name="Labutti K."/>
            <person name="Lipzen A."/>
            <person name="Ng V."/>
            <person name="Riley R."/>
            <person name="Sandor L."/>
            <person name="Barry K."/>
            <person name="Martinez A.T."/>
            <person name="Xiao Y."/>
            <person name="Gibbons J.G."/>
            <person name="Terashima K."/>
            <person name="Grigoriev I.V."/>
            <person name="Hibbett D.S."/>
        </authorList>
    </citation>
    <scope>NUCLEOTIDE SEQUENCE</scope>
    <source>
        <strain evidence="1">TMI1499</strain>
    </source>
</reference>
<evidence type="ECO:0000313" key="1">
    <source>
        <dbReference type="EMBL" id="KAJ3812278.1"/>
    </source>
</evidence>
<protein>
    <submittedName>
        <fullName evidence="1">Uncharacterized protein</fullName>
    </submittedName>
</protein>
<evidence type="ECO:0000313" key="2">
    <source>
        <dbReference type="Proteomes" id="UP001163835"/>
    </source>
</evidence>
<dbReference type="Proteomes" id="UP001163835">
    <property type="component" value="Unassembled WGS sequence"/>
</dbReference>
<proteinExistence type="predicted"/>
<dbReference type="EMBL" id="MU795028">
    <property type="protein sequence ID" value="KAJ3812278.1"/>
    <property type="molecule type" value="Genomic_DNA"/>
</dbReference>
<organism evidence="1 2">
    <name type="scientific">Lentinula aff. lateritia</name>
    <dbReference type="NCBI Taxonomy" id="2804960"/>
    <lineage>
        <taxon>Eukaryota</taxon>
        <taxon>Fungi</taxon>
        <taxon>Dikarya</taxon>
        <taxon>Basidiomycota</taxon>
        <taxon>Agaricomycotina</taxon>
        <taxon>Agaricomycetes</taxon>
        <taxon>Agaricomycetidae</taxon>
        <taxon>Agaricales</taxon>
        <taxon>Marasmiineae</taxon>
        <taxon>Omphalotaceae</taxon>
        <taxon>Lentinula</taxon>
    </lineage>
</organism>
<accession>A0ACC1U632</accession>
<gene>
    <name evidence="1" type="ORF">F5876DRAFT_23823</name>
</gene>
<comment type="caution">
    <text evidence="1">The sequence shown here is derived from an EMBL/GenBank/DDBJ whole genome shotgun (WGS) entry which is preliminary data.</text>
</comment>
<name>A0ACC1U632_9AGAR</name>
<keyword evidence="2" id="KW-1185">Reference proteome</keyword>
<sequence length="497" mass="56370">IIDGSFSTKEKSRRLISRIVNLLSTKLELGSPIISLYLLNNPDHYTSHHFIPFYWRTYVSTARSVFEENDATSEPKVILTKRWGKIIGLSSSLDYTHRPVQHAHYNLYDWICCFYKTAKNKSKGVIEHDPELISSRSSKGNKQLLFLPGHPLVDTHAIATRQDSSMTVPNFVGSLPRPDKDDREFYCCTMLTLFKPWRSGEDLKNKNQSWHEAFEAYVFSDQSLLYMKNMNIRFECLDARDDFRAQLKSGKLDVTKLPSSIPVQLHEDLVNKLDGSQLDVNSSVIEDTDYSYDQYTQDKKGSFFLKRESAMKAMKDILFNSGWVTPLTSNIQPKPIPICSPIPLPKEKPQHWDLILKGMRDHVLAARDKSRGLPPADNDTNKNNEPGKYRPNIVEICDKYYFDKLGLEYGSIKELTLNIVKCHNLNNEQERAFRIIAQHSACLVSEPLQMYIGGMGGTGKSQVIKALLQFFAERNSSFAIVTSAPTGNAAALLGGST</sequence>
<feature type="non-terminal residue" evidence="1">
    <location>
        <position position="1"/>
    </location>
</feature>
<feature type="non-terminal residue" evidence="1">
    <location>
        <position position="497"/>
    </location>
</feature>